<sequence length="72" mass="8302">TKTLWPLLKLGTTRDINTLQFEPTAETTANNLYASSPKSTESRFVERFPTKEETKAYRPKGILRVYLLPRSE</sequence>
<dbReference type="EMBL" id="GBEZ01010099">
    <property type="protein sequence ID" value="JAC75546.1"/>
    <property type="molecule type" value="Transcribed_RNA"/>
</dbReference>
<reference evidence="1" key="1">
    <citation type="submission" date="2014-05" db="EMBL/GenBank/DDBJ databases">
        <title>The transcriptome of the halophilic microalga Tetraselmis sp. GSL018 isolated from the Great Salt Lake, Utah.</title>
        <authorList>
            <person name="Jinkerson R.E."/>
            <person name="D'Adamo S."/>
            <person name="Posewitz M.C."/>
        </authorList>
    </citation>
    <scope>NUCLEOTIDE SEQUENCE</scope>
    <source>
        <strain evidence="1">GSL018</strain>
    </source>
</reference>
<accession>A0A061RYA8</accession>
<gene>
    <name evidence="1" type="ORF">TSPGSL018_22799</name>
</gene>
<feature type="non-terminal residue" evidence="1">
    <location>
        <position position="1"/>
    </location>
</feature>
<dbReference type="AlphaFoldDB" id="A0A061RYA8"/>
<proteinExistence type="predicted"/>
<organism evidence="1">
    <name type="scientific">Tetraselmis sp. GSL018</name>
    <dbReference type="NCBI Taxonomy" id="582737"/>
    <lineage>
        <taxon>Eukaryota</taxon>
        <taxon>Viridiplantae</taxon>
        <taxon>Chlorophyta</taxon>
        <taxon>core chlorophytes</taxon>
        <taxon>Chlorodendrophyceae</taxon>
        <taxon>Chlorodendrales</taxon>
        <taxon>Chlorodendraceae</taxon>
        <taxon>Tetraselmis</taxon>
    </lineage>
</organism>
<protein>
    <submittedName>
        <fullName evidence="1">Uncharacterized protein</fullName>
    </submittedName>
</protein>
<name>A0A061RYA8_9CHLO</name>
<evidence type="ECO:0000313" key="1">
    <source>
        <dbReference type="EMBL" id="JAC75546.1"/>
    </source>
</evidence>
<feature type="non-terminal residue" evidence="1">
    <location>
        <position position="72"/>
    </location>
</feature>